<evidence type="ECO:0000313" key="1">
    <source>
        <dbReference type="EMBL" id="KZS08931.1"/>
    </source>
</evidence>
<name>A0A164RTN2_9CRUS</name>
<gene>
    <name evidence="1" type="ORF">APZ42_026966</name>
</gene>
<evidence type="ECO:0000313" key="2">
    <source>
        <dbReference type="Proteomes" id="UP000076858"/>
    </source>
</evidence>
<dbReference type="Proteomes" id="UP000076858">
    <property type="component" value="Unassembled WGS sequence"/>
</dbReference>
<reference evidence="1 2" key="1">
    <citation type="submission" date="2016-03" db="EMBL/GenBank/DDBJ databases">
        <title>EvidentialGene: Evidence-directed Construction of Genes on Genomes.</title>
        <authorList>
            <person name="Gilbert D.G."/>
            <person name="Choi J.-H."/>
            <person name="Mockaitis K."/>
            <person name="Colbourne J."/>
            <person name="Pfrender M."/>
        </authorList>
    </citation>
    <scope>NUCLEOTIDE SEQUENCE [LARGE SCALE GENOMIC DNA]</scope>
    <source>
        <strain evidence="1 2">Xinb3</strain>
        <tissue evidence="1">Complete organism</tissue>
    </source>
</reference>
<dbReference type="AlphaFoldDB" id="A0A164RTN2"/>
<sequence>MFKCSMTHSFIVSINKEITCDSEKPTMKSKSKSKTSKGGLTYLTLPTFVNFFIHLR</sequence>
<protein>
    <submittedName>
        <fullName evidence="1">Uncharacterized protein</fullName>
    </submittedName>
</protein>
<dbReference type="EMBL" id="LRGB01002140">
    <property type="protein sequence ID" value="KZS08931.1"/>
    <property type="molecule type" value="Genomic_DNA"/>
</dbReference>
<accession>A0A164RTN2</accession>
<comment type="caution">
    <text evidence="1">The sequence shown here is derived from an EMBL/GenBank/DDBJ whole genome shotgun (WGS) entry which is preliminary data.</text>
</comment>
<keyword evidence="2" id="KW-1185">Reference proteome</keyword>
<proteinExistence type="predicted"/>
<organism evidence="1 2">
    <name type="scientific">Daphnia magna</name>
    <dbReference type="NCBI Taxonomy" id="35525"/>
    <lineage>
        <taxon>Eukaryota</taxon>
        <taxon>Metazoa</taxon>
        <taxon>Ecdysozoa</taxon>
        <taxon>Arthropoda</taxon>
        <taxon>Crustacea</taxon>
        <taxon>Branchiopoda</taxon>
        <taxon>Diplostraca</taxon>
        <taxon>Cladocera</taxon>
        <taxon>Anomopoda</taxon>
        <taxon>Daphniidae</taxon>
        <taxon>Daphnia</taxon>
    </lineage>
</organism>